<name>A0A1D8TTD7_9CYAN</name>
<gene>
    <name evidence="1" type="ORF">BJP34_16535</name>
</gene>
<dbReference type="AlphaFoldDB" id="A0A1D8TTD7"/>
<dbReference type="KEGG" id="mpro:BJP34_16535"/>
<dbReference type="EMBL" id="CP017599">
    <property type="protein sequence ID" value="AOX00835.1"/>
    <property type="molecule type" value="Genomic_DNA"/>
</dbReference>
<proteinExistence type="predicted"/>
<evidence type="ECO:0000313" key="1">
    <source>
        <dbReference type="EMBL" id="AOX00835.1"/>
    </source>
</evidence>
<dbReference type="Proteomes" id="UP000177870">
    <property type="component" value="Chromosome"/>
</dbReference>
<evidence type="ECO:0000313" key="2">
    <source>
        <dbReference type="Proteomes" id="UP000177870"/>
    </source>
</evidence>
<protein>
    <submittedName>
        <fullName evidence="1">Uncharacterized protein</fullName>
    </submittedName>
</protein>
<sequence length="74" mass="8274">MGEPFSGNCAKKLLASKTRFDDNQVKKLCWQKNNQAESSVLEIRTAADGRNIRPGFGQLKFRKFLVKSESIAVA</sequence>
<organism evidence="1 2">
    <name type="scientific">Moorena producens PAL-8-15-08-1</name>
    <dbReference type="NCBI Taxonomy" id="1458985"/>
    <lineage>
        <taxon>Bacteria</taxon>
        <taxon>Bacillati</taxon>
        <taxon>Cyanobacteriota</taxon>
        <taxon>Cyanophyceae</taxon>
        <taxon>Coleofasciculales</taxon>
        <taxon>Coleofasciculaceae</taxon>
        <taxon>Moorena</taxon>
    </lineage>
</organism>
<accession>A0A1D8TTD7</accession>
<reference evidence="2" key="1">
    <citation type="submission" date="2016-10" db="EMBL/GenBank/DDBJ databases">
        <title>Comparative genomics uncovers the prolific and rare metabolic potential of the cyanobacterial genus Moorea.</title>
        <authorList>
            <person name="Leao T."/>
            <person name="Castelao G."/>
            <person name="Korobeynikov A."/>
            <person name="Monroe E.A."/>
            <person name="Podell S."/>
            <person name="Glukhov E."/>
            <person name="Allen E."/>
            <person name="Gerwick W.H."/>
            <person name="Gerwick L."/>
        </authorList>
    </citation>
    <scope>NUCLEOTIDE SEQUENCE [LARGE SCALE GENOMIC DNA]</scope>
    <source>
        <strain evidence="2">PAL-8-15-08-1</strain>
    </source>
</reference>